<evidence type="ECO:0000313" key="1">
    <source>
        <dbReference type="EMBL" id="EFB33104.1"/>
    </source>
</evidence>
<comment type="caution">
    <text evidence="1">The sequence shown here is derived from an EMBL/GenBank/DDBJ whole genome shotgun (WGS) entry which is preliminary data.</text>
</comment>
<proteinExistence type="predicted"/>
<accession>D1QN46</accession>
<dbReference type="Proteomes" id="UP000004079">
    <property type="component" value="Unassembled WGS sequence"/>
</dbReference>
<sequence length="77" mass="8714">MIISLYLSANLQINKDKKEDFLILLSLLNHMLYKKTRVFLFEGILLRYGIYSNATKLEGTPTAVTTGVCEHSPVLVL</sequence>
<reference evidence="1 2" key="1">
    <citation type="submission" date="2009-11" db="EMBL/GenBank/DDBJ databases">
        <authorList>
            <person name="Weinstock G."/>
            <person name="Sodergren E."/>
            <person name="Clifton S."/>
            <person name="Fulton L."/>
            <person name="Fulton B."/>
            <person name="Courtney L."/>
            <person name="Fronick C."/>
            <person name="Harrison M."/>
            <person name="Strong C."/>
            <person name="Farmer C."/>
            <person name="Delahaunty K."/>
            <person name="Markovic C."/>
            <person name="Hall O."/>
            <person name="Minx P."/>
            <person name="Tomlinson C."/>
            <person name="Mitreva M."/>
            <person name="Nelson J."/>
            <person name="Hou S."/>
            <person name="Wollam A."/>
            <person name="Pepin K.H."/>
            <person name="Johnson M."/>
            <person name="Bhonagiri V."/>
            <person name="Nash W.E."/>
            <person name="Warren W."/>
            <person name="Chinwalla A."/>
            <person name="Mardis E.R."/>
            <person name="Wilson R.K."/>
        </authorList>
    </citation>
    <scope>NUCLEOTIDE SEQUENCE [LARGE SCALE GENOMIC DNA]</scope>
    <source>
        <strain evidence="1 2">F0302</strain>
    </source>
</reference>
<name>D1QN46_9BACT</name>
<dbReference type="AlphaFoldDB" id="D1QN46"/>
<dbReference type="EMBL" id="ACUZ02000004">
    <property type="protein sequence ID" value="EFB33104.1"/>
    <property type="molecule type" value="Genomic_DNA"/>
</dbReference>
<dbReference type="HOGENOM" id="CLU_2635129_0_0_10"/>
<organism evidence="1 2">
    <name type="scientific">Segatella oris F0302</name>
    <dbReference type="NCBI Taxonomy" id="649760"/>
    <lineage>
        <taxon>Bacteria</taxon>
        <taxon>Pseudomonadati</taxon>
        <taxon>Bacteroidota</taxon>
        <taxon>Bacteroidia</taxon>
        <taxon>Bacteroidales</taxon>
        <taxon>Prevotellaceae</taxon>
        <taxon>Segatella</taxon>
    </lineage>
</organism>
<dbReference type="STRING" id="649760.HMPREF0971_00383"/>
<protein>
    <submittedName>
        <fullName evidence="1">Uncharacterized protein</fullName>
    </submittedName>
</protein>
<evidence type="ECO:0000313" key="2">
    <source>
        <dbReference type="Proteomes" id="UP000004079"/>
    </source>
</evidence>
<gene>
    <name evidence="1" type="ORF">HMPREF0971_00383</name>
</gene>